<feature type="transmembrane region" description="Helical" evidence="1">
    <location>
        <begin position="12"/>
        <end position="33"/>
    </location>
</feature>
<proteinExistence type="predicted"/>
<keyword evidence="1" id="KW-0812">Transmembrane</keyword>
<accession>A0A015LA88</accession>
<gene>
    <name evidence="2" type="ORF">RirG_031580</name>
</gene>
<name>A0A015LA88_RHIIW</name>
<protein>
    <submittedName>
        <fullName evidence="2">Uncharacterized protein</fullName>
    </submittedName>
</protein>
<reference evidence="2 3" key="1">
    <citation type="submission" date="2014-02" db="EMBL/GenBank/DDBJ databases">
        <title>Single nucleus genome sequencing reveals high similarity among nuclei of an endomycorrhizal fungus.</title>
        <authorList>
            <person name="Lin K."/>
            <person name="Geurts R."/>
            <person name="Zhang Z."/>
            <person name="Limpens E."/>
            <person name="Saunders D.G."/>
            <person name="Mu D."/>
            <person name="Pang E."/>
            <person name="Cao H."/>
            <person name="Cha H."/>
            <person name="Lin T."/>
            <person name="Zhou Q."/>
            <person name="Shang Y."/>
            <person name="Li Y."/>
            <person name="Ivanov S."/>
            <person name="Sharma T."/>
            <person name="Velzen R.V."/>
            <person name="Ruijter N.D."/>
            <person name="Aanen D.K."/>
            <person name="Win J."/>
            <person name="Kamoun S."/>
            <person name="Bisseling T."/>
            <person name="Huang S."/>
        </authorList>
    </citation>
    <scope>NUCLEOTIDE SEQUENCE [LARGE SCALE GENOMIC DNA]</scope>
    <source>
        <strain evidence="3">DAOM197198w</strain>
    </source>
</reference>
<dbReference type="HOGENOM" id="CLU_2655761_0_0_1"/>
<dbReference type="STRING" id="1432141.A0A015LA88"/>
<organism evidence="2 3">
    <name type="scientific">Rhizophagus irregularis (strain DAOM 197198w)</name>
    <name type="common">Glomus intraradices</name>
    <dbReference type="NCBI Taxonomy" id="1432141"/>
    <lineage>
        <taxon>Eukaryota</taxon>
        <taxon>Fungi</taxon>
        <taxon>Fungi incertae sedis</taxon>
        <taxon>Mucoromycota</taxon>
        <taxon>Glomeromycotina</taxon>
        <taxon>Glomeromycetes</taxon>
        <taxon>Glomerales</taxon>
        <taxon>Glomeraceae</taxon>
        <taxon>Rhizophagus</taxon>
    </lineage>
</organism>
<evidence type="ECO:0000313" key="3">
    <source>
        <dbReference type="Proteomes" id="UP000022910"/>
    </source>
</evidence>
<feature type="transmembrane region" description="Helical" evidence="1">
    <location>
        <begin position="53"/>
        <end position="75"/>
    </location>
</feature>
<dbReference type="Proteomes" id="UP000022910">
    <property type="component" value="Unassembled WGS sequence"/>
</dbReference>
<evidence type="ECO:0000256" key="1">
    <source>
        <dbReference type="SAM" id="Phobius"/>
    </source>
</evidence>
<dbReference type="EMBL" id="JEMT01011987">
    <property type="protein sequence ID" value="EXX76609.1"/>
    <property type="molecule type" value="Genomic_DNA"/>
</dbReference>
<dbReference type="OMA" id="LPMSHGH"/>
<keyword evidence="3" id="KW-1185">Reference proteome</keyword>
<keyword evidence="1" id="KW-1133">Transmembrane helix</keyword>
<dbReference type="AlphaFoldDB" id="A0A015LA88"/>
<sequence>MRSTASAGSIASLRPAILGMARVVGLGLSSVAASPLPMSHGHDGDEEHPGTPLWVLCVASMALVLLGGAFAGLTIA</sequence>
<evidence type="ECO:0000313" key="2">
    <source>
        <dbReference type="EMBL" id="EXX76609.1"/>
    </source>
</evidence>
<comment type="caution">
    <text evidence="2">The sequence shown here is derived from an EMBL/GenBank/DDBJ whole genome shotgun (WGS) entry which is preliminary data.</text>
</comment>
<keyword evidence="1" id="KW-0472">Membrane</keyword>